<reference evidence="2" key="1">
    <citation type="submission" date="2021-06" db="EMBL/GenBank/DDBJ databases">
        <authorList>
            <person name="Rolland C."/>
        </authorList>
    </citation>
    <scope>NUCLEOTIDE SEQUENCE</scope>
    <source>
        <strain evidence="2">347.936635</strain>
    </source>
</reference>
<proteinExistence type="predicted"/>
<evidence type="ECO:0000256" key="1">
    <source>
        <dbReference type="SAM" id="Coils"/>
    </source>
</evidence>
<dbReference type="EMBL" id="MZ420154">
    <property type="protein sequence ID" value="QYA18680.1"/>
    <property type="molecule type" value="Genomic_DNA"/>
</dbReference>
<accession>A0A8F8PMN0</accession>
<gene>
    <name evidence="2" type="ORF">KOM_12_412</name>
</gene>
<evidence type="ECO:0000313" key="2">
    <source>
        <dbReference type="EMBL" id="QYA18680.1"/>
    </source>
</evidence>
<keyword evidence="1" id="KW-0175">Coiled coil</keyword>
<name>A0A8F8PMN0_9VIRU</name>
<organism evidence="2">
    <name type="scientific">Clandestinovirus</name>
    <dbReference type="NCBI Taxonomy" id="2831644"/>
    <lineage>
        <taxon>Viruses</taxon>
    </lineage>
</organism>
<feature type="coiled-coil region" evidence="1">
    <location>
        <begin position="173"/>
        <end position="204"/>
    </location>
</feature>
<sequence>MAQKSQTGTDQAPIILNANPDPNVSDEAYYMIISWVPPQQVLMRNERTSQQSNVGMMAFKIRQKFDRYEPMEVIEKELAKLREKEKYFYHMIVDSGHWRCLLCDDEAMEKIGAKFGYNDDQPVLKEVMDGLYKNIDESRAELQEYVHETNEVTSMWKELQQKTHEPVSHTRKRINFEEQERKLQEEIKIAMENSEDIMKELEENLL</sequence>
<protein>
    <submittedName>
        <fullName evidence="2">Uncharacterized protein</fullName>
    </submittedName>
</protein>